<comment type="caution">
    <text evidence="1">The sequence shown here is derived from an EMBL/GenBank/DDBJ whole genome shotgun (WGS) entry which is preliminary data.</text>
</comment>
<proteinExistence type="predicted"/>
<reference evidence="1" key="1">
    <citation type="submission" date="2021-09" db="EMBL/GenBank/DDBJ databases">
        <title>The genome of Mauremys mutica provides insights into the evolution of semi-aquatic lifestyle.</title>
        <authorList>
            <person name="Gong S."/>
            <person name="Gao Y."/>
        </authorList>
    </citation>
    <scope>NUCLEOTIDE SEQUENCE</scope>
    <source>
        <strain evidence="1">MM-2020</strain>
        <tissue evidence="1">Muscle</tissue>
    </source>
</reference>
<evidence type="ECO:0000313" key="2">
    <source>
        <dbReference type="Proteomes" id="UP000827986"/>
    </source>
</evidence>
<evidence type="ECO:0000313" key="1">
    <source>
        <dbReference type="EMBL" id="KAH1183483.1"/>
    </source>
</evidence>
<sequence>MPETSDPRLENILNEARSCSACLLCQCCQRLAQANKAPTALSKLETSCPSHLLNNAKLNLRPPKAATCCAQCLLLSGAPGSLQEPKYCRSSGCFVAGFLNPPGLPLCPHVTAHSPFGSVALTGPGQAVFVPQAQHSARAGDTRTPLGTRPILPAALWS</sequence>
<protein>
    <submittedName>
        <fullName evidence="1">Uncharacterized protein</fullName>
    </submittedName>
</protein>
<gene>
    <name evidence="1" type="ORF">KIL84_014099</name>
</gene>
<dbReference type="AlphaFoldDB" id="A0A9D3XP36"/>
<dbReference type="Proteomes" id="UP000827986">
    <property type="component" value="Unassembled WGS sequence"/>
</dbReference>
<name>A0A9D3XP36_9SAUR</name>
<organism evidence="1 2">
    <name type="scientific">Mauremys mutica</name>
    <name type="common">yellowpond turtle</name>
    <dbReference type="NCBI Taxonomy" id="74926"/>
    <lineage>
        <taxon>Eukaryota</taxon>
        <taxon>Metazoa</taxon>
        <taxon>Chordata</taxon>
        <taxon>Craniata</taxon>
        <taxon>Vertebrata</taxon>
        <taxon>Euteleostomi</taxon>
        <taxon>Archelosauria</taxon>
        <taxon>Testudinata</taxon>
        <taxon>Testudines</taxon>
        <taxon>Cryptodira</taxon>
        <taxon>Durocryptodira</taxon>
        <taxon>Testudinoidea</taxon>
        <taxon>Geoemydidae</taxon>
        <taxon>Geoemydinae</taxon>
        <taxon>Mauremys</taxon>
    </lineage>
</organism>
<accession>A0A9D3XP36</accession>
<dbReference type="EMBL" id="JAHDVG010000465">
    <property type="protein sequence ID" value="KAH1183483.1"/>
    <property type="molecule type" value="Genomic_DNA"/>
</dbReference>
<keyword evidence="2" id="KW-1185">Reference proteome</keyword>